<evidence type="ECO:0000313" key="3">
    <source>
        <dbReference type="Proteomes" id="UP000037020"/>
    </source>
</evidence>
<dbReference type="InterPro" id="IPR007278">
    <property type="entry name" value="DUF397"/>
</dbReference>
<evidence type="ECO:0000313" key="2">
    <source>
        <dbReference type="EMBL" id="KOG89793.1"/>
    </source>
</evidence>
<protein>
    <recommendedName>
        <fullName evidence="1">DUF397 domain-containing protein</fullName>
    </recommendedName>
</protein>
<keyword evidence="3" id="KW-1185">Reference proteome</keyword>
<organism evidence="2 3">
    <name type="scientific">Streptomyces varsoviensis</name>
    <dbReference type="NCBI Taxonomy" id="67373"/>
    <lineage>
        <taxon>Bacteria</taxon>
        <taxon>Bacillati</taxon>
        <taxon>Actinomycetota</taxon>
        <taxon>Actinomycetes</taxon>
        <taxon>Kitasatosporales</taxon>
        <taxon>Streptomycetaceae</taxon>
        <taxon>Streptomyces</taxon>
    </lineage>
</organism>
<gene>
    <name evidence="2" type="ORF">ADK38_12310</name>
</gene>
<dbReference type="Proteomes" id="UP000037020">
    <property type="component" value="Unassembled WGS sequence"/>
</dbReference>
<dbReference type="Pfam" id="PF04149">
    <property type="entry name" value="DUF397"/>
    <property type="match status" value="1"/>
</dbReference>
<comment type="caution">
    <text evidence="2">The sequence shown here is derived from an EMBL/GenBank/DDBJ whole genome shotgun (WGS) entry which is preliminary data.</text>
</comment>
<dbReference type="RefSeq" id="WP_030884825.1">
    <property type="nucleotide sequence ID" value="NZ_JBIRHZ010000010.1"/>
</dbReference>
<dbReference type="EMBL" id="LGUT01001030">
    <property type="protein sequence ID" value="KOG89793.1"/>
    <property type="molecule type" value="Genomic_DNA"/>
</dbReference>
<name>A0ABR5J8M1_9ACTN</name>
<reference evidence="2 3" key="1">
    <citation type="submission" date="2015-07" db="EMBL/GenBank/DDBJ databases">
        <authorList>
            <person name="Ju K.-S."/>
            <person name="Doroghazi J.R."/>
            <person name="Metcalf W.W."/>
        </authorList>
    </citation>
    <scope>NUCLEOTIDE SEQUENCE [LARGE SCALE GENOMIC DNA]</scope>
    <source>
        <strain evidence="2 3">NRRL B-3589</strain>
    </source>
</reference>
<evidence type="ECO:0000259" key="1">
    <source>
        <dbReference type="Pfam" id="PF04149"/>
    </source>
</evidence>
<feature type="domain" description="DUF397" evidence="1">
    <location>
        <begin position="4"/>
        <end position="56"/>
    </location>
</feature>
<accession>A0ABR5J8M1</accession>
<sequence length="65" mass="6828">MNGLAWQKSSYSNQGANCVNIAAASDGTILFRESDAPDVVLSIAPGALRGLFAMIKGDRLSGITW</sequence>
<proteinExistence type="predicted"/>